<evidence type="ECO:0008006" key="3">
    <source>
        <dbReference type="Google" id="ProtNLM"/>
    </source>
</evidence>
<comment type="caution">
    <text evidence="2">The sequence shown here is derived from an EMBL/GenBank/DDBJ whole genome shotgun (WGS) entry which is preliminary data.</text>
</comment>
<dbReference type="AlphaFoldDB" id="A0A644W6S9"/>
<accession>A0A644W6S9</accession>
<protein>
    <recommendedName>
        <fullName evidence="3">Membrane protein YfhO</fullName>
    </recommendedName>
</protein>
<keyword evidence="1" id="KW-1133">Transmembrane helix</keyword>
<feature type="transmembrane region" description="Helical" evidence="1">
    <location>
        <begin position="455"/>
        <end position="477"/>
    </location>
</feature>
<keyword evidence="1" id="KW-0472">Membrane</keyword>
<proteinExistence type="predicted"/>
<organism evidence="2">
    <name type="scientific">bioreactor metagenome</name>
    <dbReference type="NCBI Taxonomy" id="1076179"/>
    <lineage>
        <taxon>unclassified sequences</taxon>
        <taxon>metagenomes</taxon>
        <taxon>ecological metagenomes</taxon>
    </lineage>
</organism>
<keyword evidence="1" id="KW-0812">Transmembrane</keyword>
<feature type="transmembrane region" description="Helical" evidence="1">
    <location>
        <begin position="387"/>
        <end position="404"/>
    </location>
</feature>
<evidence type="ECO:0000313" key="2">
    <source>
        <dbReference type="EMBL" id="MPL99180.1"/>
    </source>
</evidence>
<feature type="transmembrane region" description="Helical" evidence="1">
    <location>
        <begin position="212"/>
        <end position="229"/>
    </location>
</feature>
<reference evidence="2" key="1">
    <citation type="submission" date="2019-08" db="EMBL/GenBank/DDBJ databases">
        <authorList>
            <person name="Kucharzyk K."/>
            <person name="Murdoch R.W."/>
            <person name="Higgins S."/>
            <person name="Loffler F."/>
        </authorList>
    </citation>
    <scope>NUCLEOTIDE SEQUENCE</scope>
</reference>
<dbReference type="PANTHER" id="PTHR38454:SF1">
    <property type="entry name" value="INTEGRAL MEMBRANE PROTEIN"/>
    <property type="match status" value="1"/>
</dbReference>
<feature type="transmembrane region" description="Helical" evidence="1">
    <location>
        <begin position="241"/>
        <end position="264"/>
    </location>
</feature>
<dbReference type="EMBL" id="VSSQ01000651">
    <property type="protein sequence ID" value="MPL99180.1"/>
    <property type="molecule type" value="Genomic_DNA"/>
</dbReference>
<gene>
    <name evidence="2" type="ORF">SDC9_45396</name>
</gene>
<feature type="transmembrane region" description="Helical" evidence="1">
    <location>
        <begin position="424"/>
        <end position="443"/>
    </location>
</feature>
<feature type="transmembrane region" description="Helical" evidence="1">
    <location>
        <begin position="363"/>
        <end position="380"/>
    </location>
</feature>
<name>A0A644W6S9_9ZZZZ</name>
<feature type="transmembrane region" description="Helical" evidence="1">
    <location>
        <begin position="541"/>
        <end position="559"/>
    </location>
</feature>
<feature type="transmembrane region" description="Helical" evidence="1">
    <location>
        <begin position="514"/>
        <end position="532"/>
    </location>
</feature>
<feature type="transmembrane region" description="Helical" evidence="1">
    <location>
        <begin position="820"/>
        <end position="841"/>
    </location>
</feature>
<feature type="transmembrane region" description="Helical" evidence="1">
    <location>
        <begin position="115"/>
        <end position="133"/>
    </location>
</feature>
<evidence type="ECO:0000256" key="1">
    <source>
        <dbReference type="SAM" id="Phobius"/>
    </source>
</evidence>
<dbReference type="InterPro" id="IPR018580">
    <property type="entry name" value="Uncharacterised_YfhO"/>
</dbReference>
<sequence length="852" mass="95031">MGEGAGINEFIIKTENMQSLAKKWGGHLAALLLFTVVTIAYFSPSVLDGKVIHQGDMLKFSGMSEELNKHAAEAKDGNIIAWTGSMFSGMPSYNIAVKGTAPEYLFYLEKAIKSVDFNGASMVLTGLICFYILMCVMGIPLWLAIAGAIAFAFASYNLIIIEAGHITKAYVIAYMPLTIAGMLLLFRSKFLWGAVLFTLGVALSVLNGHLQITYYLALLCLFIYIGFAWDQIRQKAMVPLVKISGVMLVCVILAVLPNLGNLYANWEMSKTSMRGPTELTQATTGSAAKVSDGLDKEYAFAWSYGKGELLTLLVPNAYGGASGGTLDNNSNLYKELRSKGAQLGNDVQSYTYWGDKIFTSGPVYFGAIVCFLFVLGLFVVPGKLKWWMLGGSVFLTLLALGKNFDGFNDFMFHNLPMYNKFRTVEMALVIPGLVFPLIAFWGLKEILSGKVDVNLLKRGTLTGLGLTGGICLILWLMPSLFLDFRSPMDTQYQMPDWYYNALLMDRKSLAQADALRSLIFILLGVSLLFWYFKAKNKEKTAVYVGVGIAILMLVDLWSVDKRYLNGDDFVREQPAEMYKATVADKEILKDTDPSFRVLNLNNPFQETTTSFYHKSIGGYHAAKLRRYQELIDHRLTGEIQSIMKTFQQAKTADDVIKGLMVCPTLNMLNMRYIIYNPEQAPVRNPFAYGNAWFAQKVEMVDNADAEMAAMNQFNPLMVAVVDKRFAADLEGFTPQPDSTATIALTDYKPNVVTYQSNTKTEQLAIFSEIYYQPGWKAFVDGKETPHFRADWTLRALRVPAGEHQIVFRFEPDNYIMATQIASVSSLLILLLLAGAIAWSVWNTLKKDKELQK</sequence>
<dbReference type="PANTHER" id="PTHR38454">
    <property type="entry name" value="INTEGRAL MEMBRANE PROTEIN-RELATED"/>
    <property type="match status" value="1"/>
</dbReference>
<feature type="transmembrane region" description="Helical" evidence="1">
    <location>
        <begin position="24"/>
        <end position="42"/>
    </location>
</feature>
<dbReference type="Pfam" id="PF09586">
    <property type="entry name" value="YfhO"/>
    <property type="match status" value="1"/>
</dbReference>
<feature type="transmembrane region" description="Helical" evidence="1">
    <location>
        <begin position="171"/>
        <end position="192"/>
    </location>
</feature>
<feature type="transmembrane region" description="Helical" evidence="1">
    <location>
        <begin position="139"/>
        <end position="159"/>
    </location>
</feature>